<dbReference type="PANTHER" id="PTHR34406:SF1">
    <property type="entry name" value="PROTEIN YCEI"/>
    <property type="match status" value="1"/>
</dbReference>
<dbReference type="EMBL" id="JBHUHV010000001">
    <property type="protein sequence ID" value="MFD2065265.1"/>
    <property type="molecule type" value="Genomic_DNA"/>
</dbReference>
<evidence type="ECO:0000259" key="2">
    <source>
        <dbReference type="SMART" id="SM00867"/>
    </source>
</evidence>
<reference evidence="4" key="1">
    <citation type="journal article" date="2019" name="Int. J. Syst. Evol. Microbiol.">
        <title>The Global Catalogue of Microorganisms (GCM) 10K type strain sequencing project: providing services to taxonomists for standard genome sequencing and annotation.</title>
        <authorList>
            <consortium name="The Broad Institute Genomics Platform"/>
            <consortium name="The Broad Institute Genome Sequencing Center for Infectious Disease"/>
            <person name="Wu L."/>
            <person name="Ma J."/>
        </authorList>
    </citation>
    <scope>NUCLEOTIDE SEQUENCE [LARGE SCALE GENOMIC DNA]</scope>
    <source>
        <strain evidence="4">JCM 16545</strain>
    </source>
</reference>
<keyword evidence="1" id="KW-0732">Signal</keyword>
<dbReference type="PANTHER" id="PTHR34406">
    <property type="entry name" value="PROTEIN YCEI"/>
    <property type="match status" value="1"/>
</dbReference>
<feature type="chain" id="PRO_5046204646" evidence="1">
    <location>
        <begin position="21"/>
        <end position="219"/>
    </location>
</feature>
<protein>
    <submittedName>
        <fullName evidence="3">YceI family protein</fullName>
    </submittedName>
</protein>
<evidence type="ECO:0000256" key="1">
    <source>
        <dbReference type="SAM" id="SignalP"/>
    </source>
</evidence>
<dbReference type="Gene3D" id="2.40.128.110">
    <property type="entry name" value="Lipid/polyisoprenoid-binding, YceI-like"/>
    <property type="match status" value="1"/>
</dbReference>
<accession>A0ABW4WU33</accession>
<dbReference type="RefSeq" id="WP_229963180.1">
    <property type="nucleotide sequence ID" value="NZ_JAJJWI010000082.1"/>
</dbReference>
<keyword evidence="4" id="KW-1185">Reference proteome</keyword>
<dbReference type="InterPro" id="IPR036761">
    <property type="entry name" value="TTHA0802/YceI-like_sf"/>
</dbReference>
<dbReference type="Proteomes" id="UP001597369">
    <property type="component" value="Unassembled WGS sequence"/>
</dbReference>
<evidence type="ECO:0000313" key="3">
    <source>
        <dbReference type="EMBL" id="MFD2065265.1"/>
    </source>
</evidence>
<dbReference type="Pfam" id="PF04264">
    <property type="entry name" value="YceI"/>
    <property type="match status" value="1"/>
</dbReference>
<evidence type="ECO:0000313" key="4">
    <source>
        <dbReference type="Proteomes" id="UP001597369"/>
    </source>
</evidence>
<feature type="domain" description="Lipid/polyisoprenoid-binding YceI-like" evidence="2">
    <location>
        <begin position="48"/>
        <end position="215"/>
    </location>
</feature>
<name>A0ABW4WU33_9BACT</name>
<proteinExistence type="predicted"/>
<comment type="caution">
    <text evidence="3">The sequence shown here is derived from an EMBL/GenBank/DDBJ whole genome shotgun (WGS) entry which is preliminary data.</text>
</comment>
<dbReference type="SUPFAM" id="SSF101874">
    <property type="entry name" value="YceI-like"/>
    <property type="match status" value="1"/>
</dbReference>
<feature type="signal peptide" evidence="1">
    <location>
        <begin position="1"/>
        <end position="20"/>
    </location>
</feature>
<dbReference type="SMART" id="SM00867">
    <property type="entry name" value="YceI"/>
    <property type="match status" value="1"/>
</dbReference>
<sequence length="219" mass="23327">MRRTAILASLAAALLFSAYTGTSKGNTEHRETTVAAGVAVPAKGKAYNVVLDKSELKWNAKKITGAHNGTINLKSGQLEVNKNRVTGGEFVIDMGSLVCSDNAKVGAHLKNDDFFGVEKFPTATFKVSSVKPIENAVAGEPNFTVTGDLTIKNITNPVSFPAIINVKSGVATATGDVTVDRTKYDIRYRSSSFFSDLGDKAIYDDFTVSLNITAQQASI</sequence>
<gene>
    <name evidence="3" type="ORF">ACFSKU_00080</name>
</gene>
<dbReference type="InterPro" id="IPR007372">
    <property type="entry name" value="Lipid/polyisoprenoid-bd_YceI"/>
</dbReference>
<organism evidence="3 4">
    <name type="scientific">Pontibacter silvestris</name>
    <dbReference type="NCBI Taxonomy" id="2305183"/>
    <lineage>
        <taxon>Bacteria</taxon>
        <taxon>Pseudomonadati</taxon>
        <taxon>Bacteroidota</taxon>
        <taxon>Cytophagia</taxon>
        <taxon>Cytophagales</taxon>
        <taxon>Hymenobacteraceae</taxon>
        <taxon>Pontibacter</taxon>
    </lineage>
</organism>